<dbReference type="OrthoDB" id="3693848at2"/>
<evidence type="ECO:0000313" key="1">
    <source>
        <dbReference type="EMBL" id="SDC26436.1"/>
    </source>
</evidence>
<sequence length="176" mass="19237">MVQVSQVRTRSFAPLWRGLDFGPAVVVLAPGSRQPAELPAAWRPLEERFQIAWCAVPEDVESVDRVEDVLETLADRNIRTHVVAHTALTDVATRLVGEFSHIVRGLVLVGASRTPQPTGVRTRVVAPGADPDLTRPDVVRDVLAAVDAGEAANVRLDLPNYNRMTLGRLRVEVGRP</sequence>
<dbReference type="Proteomes" id="UP000199501">
    <property type="component" value="Unassembled WGS sequence"/>
</dbReference>
<keyword evidence="2" id="KW-1185">Reference proteome</keyword>
<dbReference type="AlphaFoldDB" id="A0A1G6K7Y9"/>
<protein>
    <submittedName>
        <fullName evidence="1">Uncharacterized protein</fullName>
    </submittedName>
</protein>
<dbReference type="EMBL" id="FMZZ01000001">
    <property type="protein sequence ID" value="SDC26436.1"/>
    <property type="molecule type" value="Genomic_DNA"/>
</dbReference>
<dbReference type="STRING" id="1271860.SAMN05216174_101736"/>
<name>A0A1G6K7Y9_9PSEU</name>
<proteinExistence type="predicted"/>
<evidence type="ECO:0000313" key="2">
    <source>
        <dbReference type="Proteomes" id="UP000199501"/>
    </source>
</evidence>
<reference evidence="2" key="1">
    <citation type="submission" date="2016-10" db="EMBL/GenBank/DDBJ databases">
        <authorList>
            <person name="Varghese N."/>
            <person name="Submissions S."/>
        </authorList>
    </citation>
    <scope>NUCLEOTIDE SEQUENCE [LARGE SCALE GENOMIC DNA]</scope>
    <source>
        <strain evidence="2">IBRC-M 10403</strain>
    </source>
</reference>
<accession>A0A1G6K7Y9</accession>
<dbReference type="RefSeq" id="WP_091448091.1">
    <property type="nucleotide sequence ID" value="NZ_FMZZ01000001.1"/>
</dbReference>
<gene>
    <name evidence="1" type="ORF">SAMN05216174_101736</name>
</gene>
<organism evidence="1 2">
    <name type="scientific">Actinokineospora iranica</name>
    <dbReference type="NCBI Taxonomy" id="1271860"/>
    <lineage>
        <taxon>Bacteria</taxon>
        <taxon>Bacillati</taxon>
        <taxon>Actinomycetota</taxon>
        <taxon>Actinomycetes</taxon>
        <taxon>Pseudonocardiales</taxon>
        <taxon>Pseudonocardiaceae</taxon>
        <taxon>Actinokineospora</taxon>
    </lineage>
</organism>